<evidence type="ECO:0000256" key="1">
    <source>
        <dbReference type="ARBA" id="ARBA00022801"/>
    </source>
</evidence>
<proteinExistence type="inferred from homology"/>
<dbReference type="SUPFAM" id="SSF55021">
    <property type="entry name" value="ACT-like"/>
    <property type="match status" value="2"/>
</dbReference>
<feature type="domain" description="ACT" evidence="2">
    <location>
        <begin position="8"/>
        <end position="88"/>
    </location>
</feature>
<evidence type="ECO:0000313" key="3">
    <source>
        <dbReference type="EMBL" id="PLM67547.1"/>
    </source>
</evidence>
<feature type="domain" description="ACT" evidence="2">
    <location>
        <begin position="115"/>
        <end position="189"/>
    </location>
</feature>
<accession>A0A2J4ZX07</accession>
<dbReference type="PANTHER" id="PTHR47320">
    <property type="entry name" value="BIFUNCTIONAL URIDYLYLTRANSFERASE/URIDYLYL-REMOVING ENZYME"/>
    <property type="match status" value="1"/>
</dbReference>
<dbReference type="EC" id="2.7.7.59" evidence="3"/>
<comment type="caution">
    <text evidence="3">The sequence shown here is derived from an EMBL/GenBank/DDBJ whole genome shotgun (WGS) entry which is preliminary data.</text>
</comment>
<dbReference type="GO" id="GO:0016787">
    <property type="term" value="F:hydrolase activity"/>
    <property type="evidence" value="ECO:0007669"/>
    <property type="project" value="UniProtKB-KW"/>
</dbReference>
<dbReference type="InterPro" id="IPR010043">
    <property type="entry name" value="UTase/UR"/>
</dbReference>
<dbReference type="CDD" id="cd04899">
    <property type="entry name" value="ACT_ACR-UUR-like_2"/>
    <property type="match status" value="1"/>
</dbReference>
<dbReference type="PROSITE" id="PS51671">
    <property type="entry name" value="ACT"/>
    <property type="match status" value="2"/>
</dbReference>
<reference evidence="3 4" key="1">
    <citation type="submission" date="2017-11" db="EMBL/GenBank/DDBJ databases">
        <authorList>
            <person name="Han C.G."/>
        </authorList>
    </citation>
    <scope>NUCLEOTIDE SEQUENCE [LARGE SCALE GENOMIC DNA]</scope>
    <source>
        <strain evidence="3 4">A2</strain>
    </source>
</reference>
<dbReference type="InterPro" id="IPR002912">
    <property type="entry name" value="ACT_dom"/>
</dbReference>
<dbReference type="HAMAP" id="MF_00277">
    <property type="entry name" value="PII_uridylyl_transf"/>
    <property type="match status" value="1"/>
</dbReference>
<organism evidence="3 4">
    <name type="scientific">Klebsiella michiganensis</name>
    <dbReference type="NCBI Taxonomy" id="1134687"/>
    <lineage>
        <taxon>Bacteria</taxon>
        <taxon>Pseudomonadati</taxon>
        <taxon>Pseudomonadota</taxon>
        <taxon>Gammaproteobacteria</taxon>
        <taxon>Enterobacterales</taxon>
        <taxon>Enterobacteriaceae</taxon>
        <taxon>Klebsiella/Raoultella group</taxon>
        <taxon>Klebsiella</taxon>
    </lineage>
</organism>
<dbReference type="InterPro" id="IPR045865">
    <property type="entry name" value="ACT-like_dom_sf"/>
</dbReference>
<gene>
    <name evidence="3" type="ORF">CWM85_05575</name>
</gene>
<keyword evidence="3" id="KW-0548">Nucleotidyltransferase</keyword>
<evidence type="ECO:0000259" key="2">
    <source>
        <dbReference type="PROSITE" id="PS51671"/>
    </source>
</evidence>
<evidence type="ECO:0000313" key="4">
    <source>
        <dbReference type="Proteomes" id="UP000234661"/>
    </source>
</evidence>
<feature type="non-terminal residue" evidence="3">
    <location>
        <position position="1"/>
    </location>
</feature>
<keyword evidence="1" id="KW-0378">Hydrolase</keyword>
<dbReference type="PANTHER" id="PTHR47320:SF1">
    <property type="entry name" value="BIFUNCTIONAL URIDYLYLTRANSFERASE_URIDYLYL-REMOVING ENZYME"/>
    <property type="match status" value="1"/>
</dbReference>
<dbReference type="EMBL" id="PIET01000081">
    <property type="protein sequence ID" value="PLM67547.1"/>
    <property type="molecule type" value="Genomic_DNA"/>
</dbReference>
<dbReference type="AlphaFoldDB" id="A0A2J4ZX07"/>
<keyword evidence="3" id="KW-0808">Transferase</keyword>
<dbReference type="GO" id="GO:0008773">
    <property type="term" value="F:[protein-PII] uridylyltransferase activity"/>
    <property type="evidence" value="ECO:0007669"/>
    <property type="project" value="UniProtKB-EC"/>
</dbReference>
<dbReference type="CDD" id="cd04900">
    <property type="entry name" value="ACT_UUR-like_1"/>
    <property type="match status" value="1"/>
</dbReference>
<protein>
    <submittedName>
        <fullName evidence="3">[protein-PII] uridylyltransferase</fullName>
        <ecNumber evidence="3">2.7.7.59</ecNumber>
    </submittedName>
</protein>
<dbReference type="Gene3D" id="3.30.70.260">
    <property type="match status" value="1"/>
</dbReference>
<name>A0A2J4ZX07_9ENTR</name>
<reference evidence="3 4" key="2">
    <citation type="submission" date="2018-01" db="EMBL/GenBank/DDBJ databases">
        <title>Genomic study of Klebsiella pneumoniae.</title>
        <authorList>
            <person name="Yang Y."/>
            <person name="Bicalho R."/>
        </authorList>
    </citation>
    <scope>NUCLEOTIDE SEQUENCE [LARGE SCALE GENOMIC DNA]</scope>
    <source>
        <strain evidence="3 4">A2</strain>
    </source>
</reference>
<sequence length="189" mass="21191">HASRGGTEIFIWSPDRPYLFAAVCGELDRRNLSVHDAQIFTTRDGMAMDTFIVLEPDGSPLSADRHEMIRVGLEQTISQRSWQPPAPRRQAAKLRHFSVPTEVNFLPTHTDRKSFLELIALDQPGLLARVGQVFADLGISLHGARITTIGERVEDLFIIATADRRALNNELQQEVQQRLTEALNPNDKG</sequence>
<dbReference type="Proteomes" id="UP000234661">
    <property type="component" value="Unassembled WGS sequence"/>
</dbReference>
<dbReference type="Pfam" id="PF01842">
    <property type="entry name" value="ACT"/>
    <property type="match status" value="2"/>
</dbReference>